<evidence type="ECO:0000256" key="1">
    <source>
        <dbReference type="SAM" id="MobiDB-lite"/>
    </source>
</evidence>
<protein>
    <submittedName>
        <fullName evidence="2">Vacuolar protein sorting-associated protein 13B</fullName>
    </submittedName>
</protein>
<organism evidence="2 3">
    <name type="scientific">Saguinus oedipus</name>
    <name type="common">Cotton-top tamarin</name>
    <name type="synonym">Oedipomidas oedipus</name>
    <dbReference type="NCBI Taxonomy" id="9490"/>
    <lineage>
        <taxon>Eukaryota</taxon>
        <taxon>Metazoa</taxon>
        <taxon>Chordata</taxon>
        <taxon>Craniata</taxon>
        <taxon>Vertebrata</taxon>
        <taxon>Euteleostomi</taxon>
        <taxon>Mammalia</taxon>
        <taxon>Eutheria</taxon>
        <taxon>Euarchontoglires</taxon>
        <taxon>Primates</taxon>
        <taxon>Haplorrhini</taxon>
        <taxon>Platyrrhini</taxon>
        <taxon>Cebidae</taxon>
        <taxon>Callitrichinae</taxon>
        <taxon>Saguinus</taxon>
    </lineage>
</organism>
<dbReference type="InterPro" id="IPR039782">
    <property type="entry name" value="VPS13B"/>
</dbReference>
<proteinExistence type="predicted"/>
<dbReference type="PANTHER" id="PTHR12517">
    <property type="entry name" value="VACUOLAR PROTEIN SORTING-ASSOCIATED PROTEIN 13B"/>
    <property type="match status" value="1"/>
</dbReference>
<feature type="region of interest" description="Disordered" evidence="1">
    <location>
        <begin position="1"/>
        <end position="24"/>
    </location>
</feature>
<dbReference type="Proteomes" id="UP001266305">
    <property type="component" value="Unassembled WGS sequence"/>
</dbReference>
<keyword evidence="3" id="KW-1185">Reference proteome</keyword>
<dbReference type="EMBL" id="JASSZA010000013">
    <property type="protein sequence ID" value="KAK2095460.1"/>
    <property type="molecule type" value="Genomic_DNA"/>
</dbReference>
<evidence type="ECO:0000313" key="3">
    <source>
        <dbReference type="Proteomes" id="UP001266305"/>
    </source>
</evidence>
<accession>A0ABQ9UFF2</accession>
<dbReference type="PANTHER" id="PTHR12517:SF0">
    <property type="entry name" value="INTERMEMBRANE LIPID TRANSFER PROTEIN VPS13B"/>
    <property type="match status" value="1"/>
</dbReference>
<evidence type="ECO:0000313" key="2">
    <source>
        <dbReference type="EMBL" id="KAK2095460.1"/>
    </source>
</evidence>
<name>A0ABQ9UFF2_SAGOE</name>
<feature type="compositionally biased region" description="Polar residues" evidence="1">
    <location>
        <begin position="1"/>
        <end position="10"/>
    </location>
</feature>
<comment type="caution">
    <text evidence="2">The sequence shown here is derived from an EMBL/GenBank/DDBJ whole genome shotgun (WGS) entry which is preliminary data.</text>
</comment>
<sequence length="101" mass="11362">MTESRSTVPTQPKPGTGQKVDGVRERLSEQQYNRLVDYITKTSCHLPPNCSSMQTPCPVVAAEPPHSTVKTYHYLVDPHFAQVFISKFTMVKNKALRKGFP</sequence>
<gene>
    <name evidence="2" type="primary">VPS13B_1</name>
    <name evidence="2" type="ORF">P7K49_026876</name>
</gene>
<reference evidence="2 3" key="1">
    <citation type="submission" date="2023-05" db="EMBL/GenBank/DDBJ databases">
        <title>B98-5 Cell Line De Novo Hybrid Assembly: An Optical Mapping Approach.</title>
        <authorList>
            <person name="Kananen K."/>
            <person name="Auerbach J.A."/>
            <person name="Kautto E."/>
            <person name="Blachly J.S."/>
        </authorList>
    </citation>
    <scope>NUCLEOTIDE SEQUENCE [LARGE SCALE GENOMIC DNA]</scope>
    <source>
        <strain evidence="2">B95-8</strain>
        <tissue evidence="2">Cell line</tissue>
    </source>
</reference>